<dbReference type="Gene3D" id="3.30.710.10">
    <property type="entry name" value="Potassium Channel Kv1.1, Chain A"/>
    <property type="match status" value="1"/>
</dbReference>
<dbReference type="InterPro" id="IPR001232">
    <property type="entry name" value="SKP1-like"/>
</dbReference>
<dbReference type="EMBL" id="LXPE01000005">
    <property type="protein sequence ID" value="OBA28159.1"/>
    <property type="molecule type" value="Genomic_DNA"/>
</dbReference>
<sequence length="132" mass="15067">MSDSELANNGSLINTNEPLVYLIGQDCDNEYVEIPYRLATLSSTLVKFIENSDNTNTNSKGQDIYEVKLEGFGKNILEHVKRYLEYKFENESLIKNSSSNKKSNDVLLDIPEFEYPQDISLELLMAADYLDI</sequence>
<evidence type="ECO:0008006" key="4">
    <source>
        <dbReference type="Google" id="ProtNLM"/>
    </source>
</evidence>
<dbReference type="OrthoDB" id="249087at2759"/>
<dbReference type="Proteomes" id="UP000092321">
    <property type="component" value="Unassembled WGS sequence"/>
</dbReference>
<comment type="similarity">
    <text evidence="1">Belongs to the SKP1 family.</text>
</comment>
<dbReference type="InterPro" id="IPR011333">
    <property type="entry name" value="SKP1/BTB/POZ_sf"/>
</dbReference>
<keyword evidence="3" id="KW-1185">Reference proteome</keyword>
<accession>A0A1B7THE8</accession>
<reference evidence="3" key="1">
    <citation type="journal article" date="2016" name="Proc. Natl. Acad. Sci. U.S.A.">
        <title>Comparative genomics of biotechnologically important yeasts.</title>
        <authorList>
            <person name="Riley R."/>
            <person name="Haridas S."/>
            <person name="Wolfe K.H."/>
            <person name="Lopes M.R."/>
            <person name="Hittinger C.T."/>
            <person name="Goeker M."/>
            <person name="Salamov A.A."/>
            <person name="Wisecaver J.H."/>
            <person name="Long T.M."/>
            <person name="Calvey C.H."/>
            <person name="Aerts A.L."/>
            <person name="Barry K.W."/>
            <person name="Choi C."/>
            <person name="Clum A."/>
            <person name="Coughlan A.Y."/>
            <person name="Deshpande S."/>
            <person name="Douglass A.P."/>
            <person name="Hanson S.J."/>
            <person name="Klenk H.-P."/>
            <person name="LaButti K.M."/>
            <person name="Lapidus A."/>
            <person name="Lindquist E.A."/>
            <person name="Lipzen A.M."/>
            <person name="Meier-Kolthoff J.P."/>
            <person name="Ohm R.A."/>
            <person name="Otillar R.P."/>
            <person name="Pangilinan J.L."/>
            <person name="Peng Y."/>
            <person name="Rokas A."/>
            <person name="Rosa C.A."/>
            <person name="Scheuner C."/>
            <person name="Sibirny A.A."/>
            <person name="Slot J.C."/>
            <person name="Stielow J.B."/>
            <person name="Sun H."/>
            <person name="Kurtzman C.P."/>
            <person name="Blackwell M."/>
            <person name="Grigoriev I.V."/>
            <person name="Jeffries T.W."/>
        </authorList>
    </citation>
    <scope>NUCLEOTIDE SEQUENCE [LARGE SCALE GENOMIC DNA]</scope>
    <source>
        <strain evidence="3">NRRL Y-1626</strain>
    </source>
</reference>
<evidence type="ECO:0000313" key="3">
    <source>
        <dbReference type="Proteomes" id="UP000092321"/>
    </source>
</evidence>
<dbReference type="SUPFAM" id="SSF54695">
    <property type="entry name" value="POZ domain"/>
    <property type="match status" value="1"/>
</dbReference>
<comment type="caution">
    <text evidence="2">The sequence shown here is derived from an EMBL/GenBank/DDBJ whole genome shotgun (WGS) entry which is preliminary data.</text>
</comment>
<evidence type="ECO:0000256" key="1">
    <source>
        <dbReference type="ARBA" id="ARBA00009993"/>
    </source>
</evidence>
<protein>
    <recommendedName>
        <fullName evidence="4">Elongin-C</fullName>
    </recommendedName>
</protein>
<dbReference type="SMART" id="SM00512">
    <property type="entry name" value="Skp1"/>
    <property type="match status" value="1"/>
</dbReference>
<gene>
    <name evidence="2" type="ORF">HANVADRAFT_1240</name>
</gene>
<dbReference type="GO" id="GO:0006511">
    <property type="term" value="P:ubiquitin-dependent protein catabolic process"/>
    <property type="evidence" value="ECO:0007669"/>
    <property type="project" value="InterPro"/>
</dbReference>
<dbReference type="AlphaFoldDB" id="A0A1B7THE8"/>
<organism evidence="2 3">
    <name type="scientific">Hanseniaspora valbyensis NRRL Y-1626</name>
    <dbReference type="NCBI Taxonomy" id="766949"/>
    <lineage>
        <taxon>Eukaryota</taxon>
        <taxon>Fungi</taxon>
        <taxon>Dikarya</taxon>
        <taxon>Ascomycota</taxon>
        <taxon>Saccharomycotina</taxon>
        <taxon>Saccharomycetes</taxon>
        <taxon>Saccharomycodales</taxon>
        <taxon>Saccharomycodaceae</taxon>
        <taxon>Hanseniaspora</taxon>
    </lineage>
</organism>
<proteinExistence type="inferred from homology"/>
<evidence type="ECO:0000313" key="2">
    <source>
        <dbReference type="EMBL" id="OBA28159.1"/>
    </source>
</evidence>
<name>A0A1B7THE8_9ASCO</name>